<keyword evidence="2" id="KW-0805">Transcription regulation</keyword>
<gene>
    <name evidence="8" type="ORF">BN2156_00782</name>
</gene>
<reference evidence="9" key="1">
    <citation type="submission" date="2015-07" db="EMBL/GenBank/DDBJ databases">
        <authorList>
            <person name="Urmite Genomes"/>
        </authorList>
    </citation>
    <scope>NUCLEOTIDE SEQUENCE [LARGE SCALE GENOMIC DNA]</scope>
    <source>
        <strain evidence="9">type strain: ATCC 49404</strain>
    </source>
</reference>
<dbReference type="OrthoDB" id="3181812at2"/>
<proteinExistence type="inferred from homology"/>
<evidence type="ECO:0000313" key="9">
    <source>
        <dbReference type="Proteomes" id="UP000199147"/>
    </source>
</evidence>
<dbReference type="SUPFAM" id="SSF46785">
    <property type="entry name" value="Winged helix' DNA-binding domain"/>
    <property type="match status" value="1"/>
</dbReference>
<comment type="similarity">
    <text evidence="1">Belongs to the LysR transcriptional regulatory family.</text>
</comment>
<accession>A0A0H5RZ16</accession>
<dbReference type="Gene3D" id="1.10.10.10">
    <property type="entry name" value="Winged helix-like DNA-binding domain superfamily/Winged helix DNA-binding domain"/>
    <property type="match status" value="1"/>
</dbReference>
<dbReference type="PROSITE" id="PS50931">
    <property type="entry name" value="HTH_LYSR"/>
    <property type="match status" value="1"/>
</dbReference>
<dbReference type="Pfam" id="PF00126">
    <property type="entry name" value="HTH_1"/>
    <property type="match status" value="1"/>
</dbReference>
<dbReference type="InterPro" id="IPR000847">
    <property type="entry name" value="LysR_HTH_N"/>
</dbReference>
<dbReference type="AlphaFoldDB" id="A0A0H5RZ16"/>
<evidence type="ECO:0000256" key="3">
    <source>
        <dbReference type="ARBA" id="ARBA00023125"/>
    </source>
</evidence>
<dbReference type="GO" id="GO:0003700">
    <property type="term" value="F:DNA-binding transcription factor activity"/>
    <property type="evidence" value="ECO:0007669"/>
    <property type="project" value="InterPro"/>
</dbReference>
<organism evidence="8 9">
    <name type="scientific">Mycolicibacterium neworleansense</name>
    <dbReference type="NCBI Taxonomy" id="146018"/>
    <lineage>
        <taxon>Bacteria</taxon>
        <taxon>Bacillati</taxon>
        <taxon>Actinomycetota</taxon>
        <taxon>Actinomycetes</taxon>
        <taxon>Mycobacteriales</taxon>
        <taxon>Mycobacteriaceae</taxon>
        <taxon>Mycolicibacterium</taxon>
    </lineage>
</organism>
<dbReference type="InterPro" id="IPR050950">
    <property type="entry name" value="HTH-type_LysR_regulators"/>
</dbReference>
<evidence type="ECO:0000259" key="7">
    <source>
        <dbReference type="PROSITE" id="PS50931"/>
    </source>
</evidence>
<dbReference type="Gene3D" id="3.40.190.290">
    <property type="match status" value="1"/>
</dbReference>
<sequence length="297" mass="31613">MELRQFEYFVAVAEEANFTRAAERVHVAQPAVSAQIRHLERELGQQLFDRSRRAVRLTAAGEAVLPHARAALAAVAAARTAVEELGELVRGAVVVGTVTAHDFDMAGLLAQFHAAHPLVDITLTTDESDALLDGLHSGRLDAAIVSVGAALPAGLDAEVVTDQRIVAAVAGDHPWRRRRTVALRDLVDHPVIALPAGAGIRHQFDHACRAAGVAARVAFEASTPHALAELAERGLGVAVLPESVAFTRTALHPLPITPELRGRLVFAWRTQGPMSPAARVLVEMARRRLRVGGPAAS</sequence>
<dbReference type="RefSeq" id="WP_090510408.1">
    <property type="nucleotide sequence ID" value="NZ_CWKH01000001.1"/>
</dbReference>
<comment type="function">
    <text evidence="6">Required for the induction the katG gene for catalase. Involved in the response to hydrogen peroxide.</text>
</comment>
<keyword evidence="4" id="KW-0804">Transcription</keyword>
<evidence type="ECO:0000256" key="5">
    <source>
        <dbReference type="ARBA" id="ARBA00040885"/>
    </source>
</evidence>
<dbReference type="PANTHER" id="PTHR30419">
    <property type="entry name" value="HTH-TYPE TRANSCRIPTIONAL REGULATOR YBHD"/>
    <property type="match status" value="1"/>
</dbReference>
<dbReference type="InterPro" id="IPR036388">
    <property type="entry name" value="WH-like_DNA-bd_sf"/>
</dbReference>
<evidence type="ECO:0000256" key="4">
    <source>
        <dbReference type="ARBA" id="ARBA00023163"/>
    </source>
</evidence>
<dbReference type="Pfam" id="PF03466">
    <property type="entry name" value="LysR_substrate"/>
    <property type="match status" value="1"/>
</dbReference>
<dbReference type="Proteomes" id="UP000199147">
    <property type="component" value="Unassembled WGS sequence"/>
</dbReference>
<keyword evidence="3" id="KW-0238">DNA-binding</keyword>
<evidence type="ECO:0000313" key="8">
    <source>
        <dbReference type="EMBL" id="CRZ13939.1"/>
    </source>
</evidence>
<dbReference type="InterPro" id="IPR036390">
    <property type="entry name" value="WH_DNA-bd_sf"/>
</dbReference>
<dbReference type="STRING" id="146018.BN2156_00782"/>
<dbReference type="PRINTS" id="PR00039">
    <property type="entry name" value="HTHLYSR"/>
</dbReference>
<dbReference type="InterPro" id="IPR005119">
    <property type="entry name" value="LysR_subst-bd"/>
</dbReference>
<dbReference type="FunFam" id="1.10.10.10:FF:000001">
    <property type="entry name" value="LysR family transcriptional regulator"/>
    <property type="match status" value="1"/>
</dbReference>
<name>A0A0H5RZ16_9MYCO</name>
<evidence type="ECO:0000256" key="1">
    <source>
        <dbReference type="ARBA" id="ARBA00009437"/>
    </source>
</evidence>
<evidence type="ECO:0000256" key="2">
    <source>
        <dbReference type="ARBA" id="ARBA00023015"/>
    </source>
</evidence>
<evidence type="ECO:0000256" key="6">
    <source>
        <dbReference type="ARBA" id="ARBA00056658"/>
    </source>
</evidence>
<dbReference type="SUPFAM" id="SSF53850">
    <property type="entry name" value="Periplasmic binding protein-like II"/>
    <property type="match status" value="1"/>
</dbReference>
<feature type="domain" description="HTH lysR-type" evidence="7">
    <location>
        <begin position="1"/>
        <end position="58"/>
    </location>
</feature>
<dbReference type="GO" id="GO:0003677">
    <property type="term" value="F:DNA binding"/>
    <property type="evidence" value="ECO:0007669"/>
    <property type="project" value="UniProtKB-KW"/>
</dbReference>
<keyword evidence="9" id="KW-1185">Reference proteome</keyword>
<dbReference type="GO" id="GO:0005829">
    <property type="term" value="C:cytosol"/>
    <property type="evidence" value="ECO:0007669"/>
    <property type="project" value="TreeGrafter"/>
</dbReference>
<protein>
    <recommendedName>
        <fullName evidence="5">Probable hydrogen peroxide-inducible genes activator</fullName>
    </recommendedName>
</protein>
<dbReference type="EMBL" id="CWKH01000001">
    <property type="protein sequence ID" value="CRZ13939.1"/>
    <property type="molecule type" value="Genomic_DNA"/>
</dbReference>